<dbReference type="RefSeq" id="WP_184698500.1">
    <property type="nucleotide sequence ID" value="NZ_BAABEG010000001.1"/>
</dbReference>
<dbReference type="GO" id="GO:0004568">
    <property type="term" value="F:chitinase activity"/>
    <property type="evidence" value="ECO:0007669"/>
    <property type="project" value="InterPro"/>
</dbReference>
<dbReference type="PANTHER" id="PTHR34408:SF1">
    <property type="entry name" value="GLYCOSYL HYDROLASE FAMILY 19 DOMAIN-CONTAINING PROTEIN HI_1415"/>
    <property type="match status" value="1"/>
</dbReference>
<evidence type="ECO:0000259" key="2">
    <source>
        <dbReference type="Pfam" id="PF00182"/>
    </source>
</evidence>
<dbReference type="InterPro" id="IPR023346">
    <property type="entry name" value="Lysozyme-like_dom_sf"/>
</dbReference>
<evidence type="ECO:0000256" key="1">
    <source>
        <dbReference type="SAM" id="Phobius"/>
    </source>
</evidence>
<dbReference type="InterPro" id="IPR000726">
    <property type="entry name" value="Glyco_hydro_19_cat"/>
</dbReference>
<dbReference type="Pfam" id="PF00182">
    <property type="entry name" value="Glyco_hydro_19"/>
    <property type="match status" value="1"/>
</dbReference>
<protein>
    <submittedName>
        <fullName evidence="3">Putative chitinase</fullName>
    </submittedName>
</protein>
<evidence type="ECO:0000313" key="4">
    <source>
        <dbReference type="Proteomes" id="UP000536262"/>
    </source>
</evidence>
<accession>A0A7X0F5F4</accession>
<dbReference type="GO" id="GO:0016998">
    <property type="term" value="P:cell wall macromolecule catabolic process"/>
    <property type="evidence" value="ECO:0007669"/>
    <property type="project" value="InterPro"/>
</dbReference>
<proteinExistence type="predicted"/>
<reference evidence="3 4" key="1">
    <citation type="submission" date="2020-08" db="EMBL/GenBank/DDBJ databases">
        <title>Genomic Encyclopedia of Type Strains, Phase IV (KMG-IV): sequencing the most valuable type-strain genomes for metagenomic binning, comparative biology and taxonomic classification.</title>
        <authorList>
            <person name="Goeker M."/>
        </authorList>
    </citation>
    <scope>NUCLEOTIDE SEQUENCE [LARGE SCALE GENOMIC DNA]</scope>
    <source>
        <strain evidence="3 4">DSM 7051</strain>
    </source>
</reference>
<comment type="caution">
    <text evidence="3">The sequence shown here is derived from an EMBL/GenBank/DDBJ whole genome shotgun (WGS) entry which is preliminary data.</text>
</comment>
<sequence>MLNKLKAFAPGGKPALIKALADAWPAMEAAGIDTPLRISHFMAQIFVESGGLRVAEENLRYSASRLCAVWPKRFPTLQSAEPFANNPQALANKVYGGRMGNEKPGDGWRYRGRGPKQITGRDNYRAIGREMGLDLEGDPDLLLDPKNGVRAAIAFWVMNGCNAPADRNDIRGVTRKVNGGYNGLADRRAAFRRAVAIWGEGEVSEIGKPASRSNIGKASLFAGGLASSGIGSQLYEVSSAIESGQSISTSLGISLFTLVLLVAVFVLLVYIFRDRLFIAKHEGL</sequence>
<dbReference type="InterPro" id="IPR052354">
    <property type="entry name" value="Cell_Wall_Dynamics_Protein"/>
</dbReference>
<keyword evidence="4" id="KW-1185">Reference proteome</keyword>
<gene>
    <name evidence="3" type="ORF">GGR00_001224</name>
</gene>
<dbReference type="SUPFAM" id="SSF53955">
    <property type="entry name" value="Lysozyme-like"/>
    <property type="match status" value="1"/>
</dbReference>
<name>A0A7X0F5F4_9HYPH</name>
<organism evidence="3 4">
    <name type="scientific">Aminobacter aganoensis</name>
    <dbReference type="NCBI Taxonomy" id="83264"/>
    <lineage>
        <taxon>Bacteria</taxon>
        <taxon>Pseudomonadati</taxon>
        <taxon>Pseudomonadota</taxon>
        <taxon>Alphaproteobacteria</taxon>
        <taxon>Hyphomicrobiales</taxon>
        <taxon>Phyllobacteriaceae</taxon>
        <taxon>Aminobacter</taxon>
    </lineage>
</organism>
<keyword evidence="1" id="KW-1133">Transmembrane helix</keyword>
<evidence type="ECO:0000313" key="3">
    <source>
        <dbReference type="EMBL" id="MBB6353456.1"/>
    </source>
</evidence>
<keyword evidence="1" id="KW-0472">Membrane</keyword>
<dbReference type="GO" id="GO:0006032">
    <property type="term" value="P:chitin catabolic process"/>
    <property type="evidence" value="ECO:0007669"/>
    <property type="project" value="InterPro"/>
</dbReference>
<dbReference type="AlphaFoldDB" id="A0A7X0F5F4"/>
<dbReference type="Proteomes" id="UP000536262">
    <property type="component" value="Unassembled WGS sequence"/>
</dbReference>
<dbReference type="PANTHER" id="PTHR34408">
    <property type="entry name" value="FAMILY PROTEIN, PUTATIVE-RELATED"/>
    <property type="match status" value="1"/>
</dbReference>
<feature type="transmembrane region" description="Helical" evidence="1">
    <location>
        <begin position="251"/>
        <end position="272"/>
    </location>
</feature>
<dbReference type="Gene3D" id="1.10.530.10">
    <property type="match status" value="1"/>
</dbReference>
<dbReference type="EMBL" id="JACHOU010000002">
    <property type="protein sequence ID" value="MBB6353456.1"/>
    <property type="molecule type" value="Genomic_DNA"/>
</dbReference>
<keyword evidence="1" id="KW-0812">Transmembrane</keyword>
<feature type="domain" description="Glycoside hydrolase family 19 catalytic" evidence="2">
    <location>
        <begin position="106"/>
        <end position="172"/>
    </location>
</feature>